<dbReference type="EMBL" id="JARKIB010000076">
    <property type="protein sequence ID" value="KAJ7747502.1"/>
    <property type="molecule type" value="Genomic_DNA"/>
</dbReference>
<protein>
    <submittedName>
        <fullName evidence="1">Uncharacterized protein</fullName>
    </submittedName>
</protein>
<evidence type="ECO:0000313" key="1">
    <source>
        <dbReference type="EMBL" id="KAJ7747502.1"/>
    </source>
</evidence>
<reference evidence="1" key="1">
    <citation type="submission" date="2023-03" db="EMBL/GenBank/DDBJ databases">
        <title>Massive genome expansion in bonnet fungi (Mycena s.s.) driven by repeated elements and novel gene families across ecological guilds.</title>
        <authorList>
            <consortium name="Lawrence Berkeley National Laboratory"/>
            <person name="Harder C.B."/>
            <person name="Miyauchi S."/>
            <person name="Viragh M."/>
            <person name="Kuo A."/>
            <person name="Thoen E."/>
            <person name="Andreopoulos B."/>
            <person name="Lu D."/>
            <person name="Skrede I."/>
            <person name="Drula E."/>
            <person name="Henrissat B."/>
            <person name="Morin E."/>
            <person name="Kohler A."/>
            <person name="Barry K."/>
            <person name="LaButti K."/>
            <person name="Morin E."/>
            <person name="Salamov A."/>
            <person name="Lipzen A."/>
            <person name="Mereny Z."/>
            <person name="Hegedus B."/>
            <person name="Baldrian P."/>
            <person name="Stursova M."/>
            <person name="Weitz H."/>
            <person name="Taylor A."/>
            <person name="Grigoriev I.V."/>
            <person name="Nagy L.G."/>
            <person name="Martin F."/>
            <person name="Kauserud H."/>
        </authorList>
    </citation>
    <scope>NUCLEOTIDE SEQUENCE</scope>
    <source>
        <strain evidence="1">CBHHK182m</strain>
    </source>
</reference>
<evidence type="ECO:0000313" key="2">
    <source>
        <dbReference type="Proteomes" id="UP001215598"/>
    </source>
</evidence>
<keyword evidence="2" id="KW-1185">Reference proteome</keyword>
<name>A0AAD7IQM5_9AGAR</name>
<proteinExistence type="predicted"/>
<organism evidence="1 2">
    <name type="scientific">Mycena metata</name>
    <dbReference type="NCBI Taxonomy" id="1033252"/>
    <lineage>
        <taxon>Eukaryota</taxon>
        <taxon>Fungi</taxon>
        <taxon>Dikarya</taxon>
        <taxon>Basidiomycota</taxon>
        <taxon>Agaricomycotina</taxon>
        <taxon>Agaricomycetes</taxon>
        <taxon>Agaricomycetidae</taxon>
        <taxon>Agaricales</taxon>
        <taxon>Marasmiineae</taxon>
        <taxon>Mycenaceae</taxon>
        <taxon>Mycena</taxon>
    </lineage>
</organism>
<gene>
    <name evidence="1" type="ORF">B0H16DRAFT_1850707</name>
</gene>
<sequence>MSVHSFPRQDSDSSKIRTVVEVSFRPPQEEKTYLDNPKAETRVKRVRYPACKEEESRWYDMVEQYMRQKGRDRFVMAGPRVEREDQLFSALPKCTRNYIVVRTLVSEKPEIARKSNLTVILQPLNILEPVQTKSYGEEWYWHNATITYHLPVQHSSVLLTEEEERECTGARVERVIQISNRIDTQILSLGAQCARNQLKRRECQNGVPEMSEGLSTQVITITCQIWEFYEFQPRRNSSNIPAAGKFAGGHRWPPVDIAGQRWPLAHADRRCAPSITTPATASQRDPPVRYSALWPMIFTGTHWKMLNAKPDEHLWRRVTWREHLVEIVQYGSLAVMIIVMGGSMCFRGHVILRIRPSGGGSLEEDLNLEICLVVDIYVVVIRLLRRPGVLLVGIKYENPVIAVNPLQTREELEFLRQGGGPGD</sequence>
<accession>A0AAD7IQM5</accession>
<dbReference type="AlphaFoldDB" id="A0AAD7IQM5"/>
<dbReference type="Proteomes" id="UP001215598">
    <property type="component" value="Unassembled WGS sequence"/>
</dbReference>
<comment type="caution">
    <text evidence="1">The sequence shown here is derived from an EMBL/GenBank/DDBJ whole genome shotgun (WGS) entry which is preliminary data.</text>
</comment>